<evidence type="ECO:0000313" key="4">
    <source>
        <dbReference type="EMBL" id="CAF9926972.1"/>
    </source>
</evidence>
<evidence type="ECO:0000313" key="5">
    <source>
        <dbReference type="Proteomes" id="UP000664169"/>
    </source>
</evidence>
<evidence type="ECO:0000256" key="1">
    <source>
        <dbReference type="SAM" id="MobiDB-lite"/>
    </source>
</evidence>
<reference evidence="4" key="1">
    <citation type="submission" date="2021-03" db="EMBL/GenBank/DDBJ databases">
        <authorList>
            <person name="Tagirdzhanova G."/>
        </authorList>
    </citation>
    <scope>NUCLEOTIDE SEQUENCE</scope>
</reference>
<gene>
    <name evidence="4" type="ORF">GOMPHAMPRED_004281</name>
</gene>
<evidence type="ECO:0000259" key="2">
    <source>
        <dbReference type="Pfam" id="PF14479"/>
    </source>
</evidence>
<protein>
    <recommendedName>
        <fullName evidence="6">Protein kinase domain-containing protein</fullName>
    </recommendedName>
</protein>
<feature type="region of interest" description="Disordered" evidence="1">
    <location>
        <begin position="879"/>
        <end position="935"/>
    </location>
</feature>
<dbReference type="Pfam" id="PF14479">
    <property type="entry name" value="HeLo"/>
    <property type="match status" value="1"/>
</dbReference>
<feature type="domain" description="DUF7580" evidence="3">
    <location>
        <begin position="355"/>
        <end position="569"/>
    </location>
</feature>
<keyword evidence="5" id="KW-1185">Reference proteome</keyword>
<dbReference type="Pfam" id="PF24476">
    <property type="entry name" value="DUF7580"/>
    <property type="match status" value="1"/>
</dbReference>
<dbReference type="Gene3D" id="1.10.510.10">
    <property type="entry name" value="Transferase(Phosphotransferase) domain 1"/>
    <property type="match status" value="1"/>
</dbReference>
<dbReference type="Proteomes" id="UP000664169">
    <property type="component" value="Unassembled WGS sequence"/>
</dbReference>
<dbReference type="OrthoDB" id="5418235at2759"/>
<dbReference type="InterPro" id="IPR038305">
    <property type="entry name" value="HeLo_sf"/>
</dbReference>
<dbReference type="PANTHER" id="PTHR37542:SF2">
    <property type="entry name" value="PROTEIN KINASE DOMAIN-CONTAINING PROTEIN"/>
    <property type="match status" value="1"/>
</dbReference>
<proteinExistence type="predicted"/>
<feature type="compositionally biased region" description="Polar residues" evidence="1">
    <location>
        <begin position="1247"/>
        <end position="1261"/>
    </location>
</feature>
<dbReference type="SUPFAM" id="SSF56112">
    <property type="entry name" value="Protein kinase-like (PK-like)"/>
    <property type="match status" value="1"/>
</dbReference>
<accession>A0A8H3FQ36</accession>
<evidence type="ECO:0008006" key="6">
    <source>
        <dbReference type="Google" id="ProtNLM"/>
    </source>
</evidence>
<dbReference type="EMBL" id="CAJPDQ010000026">
    <property type="protein sequence ID" value="CAF9926972.1"/>
    <property type="molecule type" value="Genomic_DNA"/>
</dbReference>
<dbReference type="InterPro" id="IPR011009">
    <property type="entry name" value="Kinase-like_dom_sf"/>
</dbReference>
<sequence>MAMIHSSDVLPRRLTQLFADNKKSYEALVQPRQTGPEVSHLNLKLRIQKDRLIAWGIQWSDRSTASQTGDIDQSLDKAGISDLVASIMGSIRELLDEAESLQPQPLGSGRRLAEPKAAAILASNSGISLDTPWSATSIERLEEILKDLTTSIDTLCDLSRSKVEGADPRPAAGNRLSIQKPPLYSSKQSSPSRSLIRHSQLMQEKRRSPDPSPGREGLSDLAFIDSGLLRLRSHRSSMSAPPSYESIAAGSEFRQVAAFSAREGGKSNMSQETDMPLLLDFRQPGTGRGRETSSPDKKRFEELLLGLLKFPAAKESVYTGIMKLNGWTTDTQRSRCAFIYEIPPSETGANIPIVDLQPRSLLSFLQNGGDSDSNNMPSLENRLKLAHNVALSILHLHEIDITHRNISSNNFVFFLDRKTTGNQLRIWKGPIIRKPYLTGFHQSDLQSGESEARFSGLYHHPALAGDGCPEYSYVHDYYSLGLVLLEIGLWMPIGKFWKSRYTMSDFKDRLQDIYLKKLAAKCSDGYMNAVLACMTAADMSQEGEERLSDEDAASMQLADFKLNVVEPLERCCRIDISGEPVMWSHDVDEELESRGHPSEQAVVESSAGSFTARERAVSRQSASTLLAASHNTMTRSIAKQPKIRVWTHELPALYSNYWTSTMFPKLNKILRKALSKWESYTIDLFMAGKDPDTARPTVYMECASTSKVQRILRHLNKDLRLFEIKVVSGQVVRSKAGKKKKRPGKNPAIDSSLHDLNPFYQEKPNCGASIGAYLNGFHLPPVTFGGAVLVGGEPFGMSVHHMLEDEEEIELGLEDRFDLQRSMAGRRENFSLETDDLSDIDENVRSDSFDAQSAAGSVETSSTFYDHSEFSQSGIALSSHTSHSMAKPQPLYPFEMDDDELDFSDNDDDPENDFWLSPSFDGTAELSDDDDDEDDFELGDTIGISPGYSSSLYVTQPALDDVKEGFFPTPEDAAAEHLSSHTLGYVHASSGLRRCQTEDLIHEIDWALIKFSSSRLPVCLSALATTQDSTHTVMSSGDLAARSVHSHTRTSGLFARGTILPSMRLIRMPGRSSPSHSWQVKGSFGSGGDSGAWVFDDETGAVCGHVLAYSERSEVAYISPMDVTLKDMERVLGKTVALPSRLPMKVQQPAVSLPIRSAVSSRPEAGPLPSKFRLVTVPATPTDPTRPQLKTTTSSDKQFSPGMRSIDSTNSWPVPTSPSPEPSPSMSRQPRELIGFGGGGVGNGNNIQKQSTRDQASTTKQPIKRKEVGRAPPGSASSPHPSMQAGNATKNSNKKGVNVC</sequence>
<dbReference type="PANTHER" id="PTHR37542">
    <property type="entry name" value="HELO DOMAIN-CONTAINING PROTEIN-RELATED"/>
    <property type="match status" value="1"/>
</dbReference>
<feature type="compositionally biased region" description="Polar residues" evidence="1">
    <location>
        <begin position="1284"/>
        <end position="1300"/>
    </location>
</feature>
<evidence type="ECO:0000259" key="3">
    <source>
        <dbReference type="Pfam" id="PF24476"/>
    </source>
</evidence>
<comment type="caution">
    <text evidence="4">The sequence shown here is derived from an EMBL/GenBank/DDBJ whole genome shotgun (WGS) entry which is preliminary data.</text>
</comment>
<dbReference type="InterPro" id="IPR029498">
    <property type="entry name" value="HeLo_dom"/>
</dbReference>
<dbReference type="Gene3D" id="1.20.120.1020">
    <property type="entry name" value="Prion-inhibition and propagation, HeLo domain"/>
    <property type="match status" value="1"/>
</dbReference>
<feature type="compositionally biased region" description="Acidic residues" evidence="1">
    <location>
        <begin position="926"/>
        <end position="935"/>
    </location>
</feature>
<feature type="compositionally biased region" description="Polar residues" evidence="1">
    <location>
        <begin position="1182"/>
        <end position="1198"/>
    </location>
</feature>
<feature type="compositionally biased region" description="Low complexity" evidence="1">
    <location>
        <begin position="1271"/>
        <end position="1282"/>
    </location>
</feature>
<dbReference type="InterPro" id="IPR056002">
    <property type="entry name" value="DUF7580"/>
</dbReference>
<feature type="compositionally biased region" description="Acidic residues" evidence="1">
    <location>
        <begin position="895"/>
        <end position="912"/>
    </location>
</feature>
<name>A0A8H3FQ36_9LECA</name>
<feature type="region of interest" description="Disordered" evidence="1">
    <location>
        <begin position="1160"/>
        <end position="1300"/>
    </location>
</feature>
<feature type="domain" description="Prion-inhibition and propagation HeLo" evidence="2">
    <location>
        <begin position="14"/>
        <end position="102"/>
    </location>
</feature>
<organism evidence="4 5">
    <name type="scientific">Gomphillus americanus</name>
    <dbReference type="NCBI Taxonomy" id="1940652"/>
    <lineage>
        <taxon>Eukaryota</taxon>
        <taxon>Fungi</taxon>
        <taxon>Dikarya</taxon>
        <taxon>Ascomycota</taxon>
        <taxon>Pezizomycotina</taxon>
        <taxon>Lecanoromycetes</taxon>
        <taxon>OSLEUM clade</taxon>
        <taxon>Ostropomycetidae</taxon>
        <taxon>Ostropales</taxon>
        <taxon>Graphidaceae</taxon>
        <taxon>Gomphilloideae</taxon>
        <taxon>Gomphillus</taxon>
    </lineage>
</organism>
<feature type="region of interest" description="Disordered" evidence="1">
    <location>
        <begin position="163"/>
        <end position="219"/>
    </location>
</feature>